<keyword evidence="1" id="KW-0812">Transmembrane</keyword>
<evidence type="ECO:0000313" key="2">
    <source>
        <dbReference type="EMBL" id="TKH09312.1"/>
    </source>
</evidence>
<dbReference type="EMBL" id="SZNT01000282">
    <property type="protein sequence ID" value="TKH09312.1"/>
    <property type="molecule type" value="Genomic_DNA"/>
</dbReference>
<dbReference type="RefSeq" id="WP_137024088.1">
    <property type="nucleotide sequence ID" value="NZ_SZNT01000282.1"/>
</dbReference>
<name>A0A9X9ERP9_9BACI</name>
<comment type="caution">
    <text evidence="2">The sequence shown here is derived from an EMBL/GenBank/DDBJ whole genome shotgun (WGS) entry which is preliminary data.</text>
</comment>
<gene>
    <name evidence="2" type="ORF">FC678_17700</name>
</gene>
<evidence type="ECO:0000256" key="1">
    <source>
        <dbReference type="SAM" id="Phobius"/>
    </source>
</evidence>
<keyword evidence="1" id="KW-1133">Transmembrane helix</keyword>
<dbReference type="Proteomes" id="UP000309170">
    <property type="component" value="Unassembled WGS sequence"/>
</dbReference>
<dbReference type="AlphaFoldDB" id="A0A9X9ERP9"/>
<feature type="transmembrane region" description="Helical" evidence="1">
    <location>
        <begin position="12"/>
        <end position="37"/>
    </location>
</feature>
<organism evidence="2 3">
    <name type="scientific">Peribacillus simplex</name>
    <dbReference type="NCBI Taxonomy" id="1478"/>
    <lineage>
        <taxon>Bacteria</taxon>
        <taxon>Bacillati</taxon>
        <taxon>Bacillota</taxon>
        <taxon>Bacilli</taxon>
        <taxon>Bacillales</taxon>
        <taxon>Bacillaceae</taxon>
        <taxon>Peribacillus</taxon>
    </lineage>
</organism>
<keyword evidence="1" id="KW-0472">Membrane</keyword>
<protein>
    <submittedName>
        <fullName evidence="2">Uncharacterized protein</fullName>
    </submittedName>
</protein>
<accession>A0A9X9ERP9</accession>
<sequence>MEHEEMLFYLKMVFIVVGGIGSFIVSIIGPFVFKMLCEGWKKRKKKSKERELRGISTPNVLGANCIRHTNQHSQPDGNGMQTIIIEIEVVIDENGVIYEGKALTSLKLGPIEKGIIPEATPLGA</sequence>
<reference evidence="2 3" key="1">
    <citation type="journal article" date="2019" name="Environ. Microbiol.">
        <title>An active ?-lactamase is a part of an orchestrated cell wall stress resistance network of Bacillus subtilis and related rhizosphere species.</title>
        <authorList>
            <person name="Bucher T."/>
            <person name="Keren-Paz A."/>
            <person name="Hausser J."/>
            <person name="Olender T."/>
            <person name="Cytryn E."/>
            <person name="Kolodkin-Gal I."/>
        </authorList>
    </citation>
    <scope>NUCLEOTIDE SEQUENCE [LARGE SCALE GENOMIC DNA]</scope>
    <source>
        <strain evidence="2 3">I4</strain>
    </source>
</reference>
<evidence type="ECO:0000313" key="3">
    <source>
        <dbReference type="Proteomes" id="UP000309170"/>
    </source>
</evidence>
<proteinExistence type="predicted"/>